<reference evidence="1" key="1">
    <citation type="journal article" date="2013" name="Nature">
        <title>The genomes of four tapeworm species reveal adaptations to parasitism.</title>
        <authorList>
            <person name="Tsai I.J."/>
            <person name="Zarowiecki M."/>
            <person name="Holroyd N."/>
            <person name="Garciarrubio A."/>
            <person name="Sanchez-Flores A."/>
            <person name="Brooks K.L."/>
            <person name="Tracey A."/>
            <person name="Bobes R.J."/>
            <person name="Fragoso G."/>
            <person name="Sciutto E."/>
            <person name="Aslett M."/>
            <person name="Beasley H."/>
            <person name="Bennett H.M."/>
            <person name="Cai J."/>
            <person name="Camicia F."/>
            <person name="Clark R."/>
            <person name="Cucher M."/>
            <person name="De Silva N."/>
            <person name="Day T.A."/>
            <person name="Deplazes P."/>
            <person name="Estrada K."/>
            <person name="Fernandez C."/>
            <person name="Holland P.W."/>
            <person name="Hou J."/>
            <person name="Hu S."/>
            <person name="Huckvale T."/>
            <person name="Hung S.S."/>
            <person name="Kamenetzky L."/>
            <person name="Keane J.A."/>
            <person name="Kiss F."/>
            <person name="Koziol U."/>
            <person name="Lambert O."/>
            <person name="Liu K."/>
            <person name="Luo X."/>
            <person name="Luo Y."/>
            <person name="Macchiaroli N."/>
            <person name="Nichol S."/>
            <person name="Paps J."/>
            <person name="Parkinson J."/>
            <person name="Pouchkina-Stantcheva N."/>
            <person name="Riddiford N."/>
            <person name="Rosenzvit M."/>
            <person name="Salinas G."/>
            <person name="Wasmuth J.D."/>
            <person name="Zamanian M."/>
            <person name="Zheng Y."/>
            <person name="Cai X."/>
            <person name="Soberon X."/>
            <person name="Olson P.D."/>
            <person name="Laclette J.P."/>
            <person name="Brehm K."/>
            <person name="Berriman M."/>
            <person name="Garciarrubio A."/>
            <person name="Bobes R.J."/>
            <person name="Fragoso G."/>
            <person name="Sanchez-Flores A."/>
            <person name="Estrada K."/>
            <person name="Cevallos M.A."/>
            <person name="Morett E."/>
            <person name="Gonzalez V."/>
            <person name="Portillo T."/>
            <person name="Ochoa-Leyva A."/>
            <person name="Jose M.V."/>
            <person name="Sciutto E."/>
            <person name="Landa A."/>
            <person name="Jimenez L."/>
            <person name="Valdes V."/>
            <person name="Carrero J.C."/>
            <person name="Larralde C."/>
            <person name="Morales-Montor J."/>
            <person name="Limon-Lason J."/>
            <person name="Soberon X."/>
            <person name="Laclette J.P."/>
        </authorList>
    </citation>
    <scope>NUCLEOTIDE SEQUENCE [LARGE SCALE GENOMIC DNA]</scope>
</reference>
<reference evidence="1" key="2">
    <citation type="submission" date="2015-11" db="EMBL/GenBank/DDBJ databases">
        <authorList>
            <person name="Zhang Y."/>
            <person name="Guo Z."/>
        </authorList>
    </citation>
    <scope>NUCLEOTIDE SEQUENCE</scope>
</reference>
<dbReference type="AlphaFoldDB" id="A0A068XX00"/>
<keyword evidence="2" id="KW-1185">Reference proteome</keyword>
<gene>
    <name evidence="1" type="ORF">EmuJ_000394600</name>
</gene>
<organism evidence="1 2">
    <name type="scientific">Echinococcus multilocularis</name>
    <name type="common">Fox tapeworm</name>
    <dbReference type="NCBI Taxonomy" id="6211"/>
    <lineage>
        <taxon>Eukaryota</taxon>
        <taxon>Metazoa</taxon>
        <taxon>Spiralia</taxon>
        <taxon>Lophotrochozoa</taxon>
        <taxon>Platyhelminthes</taxon>
        <taxon>Cestoda</taxon>
        <taxon>Eucestoda</taxon>
        <taxon>Cyclophyllidea</taxon>
        <taxon>Taeniidae</taxon>
        <taxon>Echinococcus</taxon>
    </lineage>
</organism>
<dbReference type="EMBL" id="LN902849">
    <property type="protein sequence ID" value="CDS36782.1"/>
    <property type="molecule type" value="Genomic_DNA"/>
</dbReference>
<protein>
    <submittedName>
        <fullName evidence="1">Uncharacterized protein</fullName>
    </submittedName>
</protein>
<dbReference type="Proteomes" id="UP000017246">
    <property type="component" value="Unassembled WGS sequence"/>
</dbReference>
<name>A0A068XX00_ECHMU</name>
<sequence length="126" mass="14308">MSPTRTNCPEQISVKEALLNPSSMRLYTQEEAPVFCCVIFTQHVSIGGPSEKIARPLLQLPSSSYCLSERRYVGNLFLSSVYRRQMSWRLSAPVRVKFKFELSAGTERLIRYTSKGWVVAAQFVPT</sequence>
<proteinExistence type="predicted"/>
<evidence type="ECO:0000313" key="1">
    <source>
        <dbReference type="EMBL" id="CDS36782.1"/>
    </source>
</evidence>
<accession>A0A068XX00</accession>
<evidence type="ECO:0000313" key="2">
    <source>
        <dbReference type="Proteomes" id="UP000017246"/>
    </source>
</evidence>